<dbReference type="RefSeq" id="WP_380230762.1">
    <property type="nucleotide sequence ID" value="NZ_JBHSVH010000002.1"/>
</dbReference>
<keyword evidence="2" id="KW-0472">Membrane</keyword>
<accession>A0ABW2FV83</accession>
<comment type="caution">
    <text evidence="3">The sequence shown here is derived from an EMBL/GenBank/DDBJ whole genome shotgun (WGS) entry which is preliminary data.</text>
</comment>
<dbReference type="Proteomes" id="UP001596435">
    <property type="component" value="Unassembled WGS sequence"/>
</dbReference>
<proteinExistence type="predicted"/>
<evidence type="ECO:0000256" key="2">
    <source>
        <dbReference type="SAM" id="Phobius"/>
    </source>
</evidence>
<dbReference type="EMBL" id="JBHTAJ010000011">
    <property type="protein sequence ID" value="MFC7179515.1"/>
    <property type="molecule type" value="Genomic_DNA"/>
</dbReference>
<evidence type="ECO:0000313" key="4">
    <source>
        <dbReference type="Proteomes" id="UP001596435"/>
    </source>
</evidence>
<gene>
    <name evidence="3" type="ORF">ACFQMG_08050</name>
</gene>
<dbReference type="InterPro" id="IPR025498">
    <property type="entry name" value="DUF4389"/>
</dbReference>
<protein>
    <submittedName>
        <fullName evidence="3">DUF4389 domain-containing protein</fullName>
    </submittedName>
</protein>
<keyword evidence="2" id="KW-0812">Transmembrane</keyword>
<feature type="transmembrane region" description="Helical" evidence="2">
    <location>
        <begin position="147"/>
        <end position="164"/>
    </location>
</feature>
<sequence>MATGTWQAPPAQPGPTEVLPELEIPEPGTQRRLTVFFRWLLLIPQFIVVWALSVIAVPVVIVGWFGALVLGRLPDPVENYLAGYVRYDTRVRADAMLLVDRYPPFAWEPADYPVRVDLRPGPLNRLAVFFRLILMIPAAVVEALLASGWYVAALVIWIVVLVLGRMPRPLFEATAATLRFMTRFSAYALMLTSGYPKRLFGDESLPPLEKPRSATRPLLLSGGGKALLVIFLVLGLFSGLSGSFGNYSDDDSTQLRGRAADATARATQAADATAANPLTAGSRP</sequence>
<evidence type="ECO:0000313" key="3">
    <source>
        <dbReference type="EMBL" id="MFC7179515.1"/>
    </source>
</evidence>
<feature type="transmembrane region" description="Helical" evidence="2">
    <location>
        <begin position="226"/>
        <end position="248"/>
    </location>
</feature>
<feature type="region of interest" description="Disordered" evidence="1">
    <location>
        <begin position="258"/>
        <end position="284"/>
    </location>
</feature>
<dbReference type="Pfam" id="PF14333">
    <property type="entry name" value="DUF4389"/>
    <property type="match status" value="2"/>
</dbReference>
<feature type="compositionally biased region" description="Low complexity" evidence="1">
    <location>
        <begin position="260"/>
        <end position="275"/>
    </location>
</feature>
<feature type="transmembrane region" description="Helical" evidence="2">
    <location>
        <begin position="47"/>
        <end position="70"/>
    </location>
</feature>
<reference evidence="4" key="1">
    <citation type="journal article" date="2019" name="Int. J. Syst. Evol. Microbiol.">
        <title>The Global Catalogue of Microorganisms (GCM) 10K type strain sequencing project: providing services to taxonomists for standard genome sequencing and annotation.</title>
        <authorList>
            <consortium name="The Broad Institute Genomics Platform"/>
            <consortium name="The Broad Institute Genome Sequencing Center for Infectious Disease"/>
            <person name="Wu L."/>
            <person name="Ma J."/>
        </authorList>
    </citation>
    <scope>NUCLEOTIDE SEQUENCE [LARGE SCALE GENOMIC DNA]</scope>
    <source>
        <strain evidence="4">CGMCC 1.12859</strain>
    </source>
</reference>
<keyword evidence="2" id="KW-1133">Transmembrane helix</keyword>
<name>A0ABW2FV83_9ACTN</name>
<keyword evidence="4" id="KW-1185">Reference proteome</keyword>
<organism evidence="3 4">
    <name type="scientific">Kitasatospora paranensis</name>
    <dbReference type="NCBI Taxonomy" id="258053"/>
    <lineage>
        <taxon>Bacteria</taxon>
        <taxon>Bacillati</taxon>
        <taxon>Actinomycetota</taxon>
        <taxon>Actinomycetes</taxon>
        <taxon>Kitasatosporales</taxon>
        <taxon>Streptomycetaceae</taxon>
        <taxon>Kitasatospora</taxon>
    </lineage>
</organism>
<evidence type="ECO:0000256" key="1">
    <source>
        <dbReference type="SAM" id="MobiDB-lite"/>
    </source>
</evidence>